<dbReference type="PANTHER" id="PTHR44591:SF3">
    <property type="entry name" value="RESPONSE REGULATORY DOMAIN-CONTAINING PROTEIN"/>
    <property type="match status" value="1"/>
</dbReference>
<dbReference type="Gene3D" id="3.40.50.2300">
    <property type="match status" value="1"/>
</dbReference>
<accession>A0A937X6F7</accession>
<comment type="caution">
    <text evidence="4">The sequence shown here is derived from an EMBL/GenBank/DDBJ whole genome shotgun (WGS) entry which is preliminary data.</text>
</comment>
<dbReference type="InterPro" id="IPR050595">
    <property type="entry name" value="Bact_response_regulator"/>
</dbReference>
<gene>
    <name evidence="4" type="ORF">FJY75_01660</name>
</gene>
<dbReference type="AlphaFoldDB" id="A0A937X6F7"/>
<evidence type="ECO:0000256" key="2">
    <source>
        <dbReference type="PROSITE-ProRule" id="PRU00169"/>
    </source>
</evidence>
<dbReference type="SUPFAM" id="SSF52172">
    <property type="entry name" value="CheY-like"/>
    <property type="match status" value="1"/>
</dbReference>
<dbReference type="EMBL" id="VGIY01000020">
    <property type="protein sequence ID" value="MBM3316536.1"/>
    <property type="molecule type" value="Genomic_DNA"/>
</dbReference>
<proteinExistence type="predicted"/>
<protein>
    <submittedName>
        <fullName evidence="4">Response regulator</fullName>
    </submittedName>
</protein>
<sequence length="149" mass="16391">MDEQPRQDLPAGRSVLIVDDSRTTRRVVRRALELARLGIADIAEAADGEEAWAHLQAHPCDAILTDIHMPRLGGVALIERLLADPRLRRVPVVVLTSEGGAGRLGTLRALRVSGYIHKPFRPERVRDALRDLWGDAPGETTDEADPRVA</sequence>
<dbReference type="InterPro" id="IPR011006">
    <property type="entry name" value="CheY-like_superfamily"/>
</dbReference>
<evidence type="ECO:0000313" key="5">
    <source>
        <dbReference type="Proteomes" id="UP000748308"/>
    </source>
</evidence>
<reference evidence="4" key="1">
    <citation type="submission" date="2019-03" db="EMBL/GenBank/DDBJ databases">
        <title>Lake Tanganyika Metagenome-Assembled Genomes (MAGs).</title>
        <authorList>
            <person name="Tran P."/>
        </authorList>
    </citation>
    <scope>NUCLEOTIDE SEQUENCE</scope>
    <source>
        <strain evidence="4">M_DeepCast_400m_m2_100</strain>
    </source>
</reference>
<keyword evidence="1 2" id="KW-0597">Phosphoprotein</keyword>
<evidence type="ECO:0000313" key="4">
    <source>
        <dbReference type="EMBL" id="MBM3316536.1"/>
    </source>
</evidence>
<dbReference type="GO" id="GO:0000160">
    <property type="term" value="P:phosphorelay signal transduction system"/>
    <property type="evidence" value="ECO:0007669"/>
    <property type="project" value="InterPro"/>
</dbReference>
<evidence type="ECO:0000256" key="1">
    <source>
        <dbReference type="ARBA" id="ARBA00022553"/>
    </source>
</evidence>
<organism evidence="4 5">
    <name type="scientific">Eiseniibacteriota bacterium</name>
    <dbReference type="NCBI Taxonomy" id="2212470"/>
    <lineage>
        <taxon>Bacteria</taxon>
        <taxon>Candidatus Eiseniibacteriota</taxon>
    </lineage>
</organism>
<dbReference type="Pfam" id="PF00072">
    <property type="entry name" value="Response_reg"/>
    <property type="match status" value="1"/>
</dbReference>
<feature type="modified residue" description="4-aspartylphosphate" evidence="2">
    <location>
        <position position="66"/>
    </location>
</feature>
<dbReference type="SMART" id="SM00448">
    <property type="entry name" value="REC"/>
    <property type="match status" value="1"/>
</dbReference>
<evidence type="ECO:0000259" key="3">
    <source>
        <dbReference type="PROSITE" id="PS50110"/>
    </source>
</evidence>
<dbReference type="InterPro" id="IPR001789">
    <property type="entry name" value="Sig_transdc_resp-reg_receiver"/>
</dbReference>
<dbReference type="Proteomes" id="UP000748308">
    <property type="component" value="Unassembled WGS sequence"/>
</dbReference>
<dbReference type="PROSITE" id="PS50110">
    <property type="entry name" value="RESPONSE_REGULATORY"/>
    <property type="match status" value="1"/>
</dbReference>
<feature type="domain" description="Response regulatory" evidence="3">
    <location>
        <begin position="14"/>
        <end position="133"/>
    </location>
</feature>
<dbReference type="PANTHER" id="PTHR44591">
    <property type="entry name" value="STRESS RESPONSE REGULATOR PROTEIN 1"/>
    <property type="match status" value="1"/>
</dbReference>
<name>A0A937X6F7_UNCEI</name>